<dbReference type="Proteomes" id="UP000054558">
    <property type="component" value="Unassembled WGS sequence"/>
</dbReference>
<feature type="compositionally biased region" description="Basic residues" evidence="1">
    <location>
        <begin position="156"/>
        <end position="170"/>
    </location>
</feature>
<reference evidence="2 3" key="1">
    <citation type="journal article" date="2014" name="Nat. Commun.">
        <title>Klebsormidium flaccidum genome reveals primary factors for plant terrestrial adaptation.</title>
        <authorList>
            <person name="Hori K."/>
            <person name="Maruyama F."/>
            <person name="Fujisawa T."/>
            <person name="Togashi T."/>
            <person name="Yamamoto N."/>
            <person name="Seo M."/>
            <person name="Sato S."/>
            <person name="Yamada T."/>
            <person name="Mori H."/>
            <person name="Tajima N."/>
            <person name="Moriyama T."/>
            <person name="Ikeuchi M."/>
            <person name="Watanabe M."/>
            <person name="Wada H."/>
            <person name="Kobayashi K."/>
            <person name="Saito M."/>
            <person name="Masuda T."/>
            <person name="Sasaki-Sekimoto Y."/>
            <person name="Mashiguchi K."/>
            <person name="Awai K."/>
            <person name="Shimojima M."/>
            <person name="Masuda S."/>
            <person name="Iwai M."/>
            <person name="Nobusawa T."/>
            <person name="Narise T."/>
            <person name="Kondo S."/>
            <person name="Saito H."/>
            <person name="Sato R."/>
            <person name="Murakawa M."/>
            <person name="Ihara Y."/>
            <person name="Oshima-Yamada Y."/>
            <person name="Ohtaka K."/>
            <person name="Satoh M."/>
            <person name="Sonobe K."/>
            <person name="Ishii M."/>
            <person name="Ohtani R."/>
            <person name="Kanamori-Sato M."/>
            <person name="Honoki R."/>
            <person name="Miyazaki D."/>
            <person name="Mochizuki H."/>
            <person name="Umetsu J."/>
            <person name="Higashi K."/>
            <person name="Shibata D."/>
            <person name="Kamiya Y."/>
            <person name="Sato N."/>
            <person name="Nakamura Y."/>
            <person name="Tabata S."/>
            <person name="Ida S."/>
            <person name="Kurokawa K."/>
            <person name="Ohta H."/>
        </authorList>
    </citation>
    <scope>NUCLEOTIDE SEQUENCE [LARGE SCALE GENOMIC DNA]</scope>
    <source>
        <strain evidence="2 3">NIES-2285</strain>
    </source>
</reference>
<organism evidence="2 3">
    <name type="scientific">Klebsormidium nitens</name>
    <name type="common">Green alga</name>
    <name type="synonym">Ulothrix nitens</name>
    <dbReference type="NCBI Taxonomy" id="105231"/>
    <lineage>
        <taxon>Eukaryota</taxon>
        <taxon>Viridiplantae</taxon>
        <taxon>Streptophyta</taxon>
        <taxon>Klebsormidiophyceae</taxon>
        <taxon>Klebsormidiales</taxon>
        <taxon>Klebsormidiaceae</taxon>
        <taxon>Klebsormidium</taxon>
    </lineage>
</organism>
<evidence type="ECO:0000313" key="3">
    <source>
        <dbReference type="Proteomes" id="UP000054558"/>
    </source>
</evidence>
<evidence type="ECO:0000313" key="2">
    <source>
        <dbReference type="EMBL" id="GAQ81310.1"/>
    </source>
</evidence>
<keyword evidence="3" id="KW-1185">Reference proteome</keyword>
<feature type="region of interest" description="Disordered" evidence="1">
    <location>
        <begin position="139"/>
        <end position="170"/>
    </location>
</feature>
<dbReference type="EMBL" id="DF237026">
    <property type="protein sequence ID" value="GAQ81310.1"/>
    <property type="molecule type" value="Genomic_DNA"/>
</dbReference>
<dbReference type="AlphaFoldDB" id="A0A1Y1HRQ2"/>
<sequence length="170" mass="19286">MWWLGNRTEKERSTRECRRGKCKVVGFELEETRRDDERGKHWEDTVWKSKGRGESQGCIADPVTAVVVVGDHSQVGPAATVALLAEQRLTGQRRCRQCSSSCRDSRSSTCARPLTPRDGFNTGGYSLVCLWRNPHLPEQRTEERKVAPLPDSATCRARKHGTKPERRKHS</sequence>
<evidence type="ECO:0000256" key="1">
    <source>
        <dbReference type="SAM" id="MobiDB-lite"/>
    </source>
</evidence>
<gene>
    <name evidence="2" type="ORF">KFL_000770040</name>
</gene>
<accession>A0A1Y1HRQ2</accession>
<protein>
    <submittedName>
        <fullName evidence="2">Uncharacterized protein</fullName>
    </submittedName>
</protein>
<name>A0A1Y1HRQ2_KLENI</name>
<proteinExistence type="predicted"/>